<keyword evidence="6" id="KW-1185">Reference proteome</keyword>
<dbReference type="PANTHER" id="PTHR23245:SF25">
    <property type="entry name" value="TRNA WYBUTOSINE-SYNTHESIZING PROTEIN 2 HOMOLOG"/>
    <property type="match status" value="1"/>
</dbReference>
<evidence type="ECO:0000313" key="6">
    <source>
        <dbReference type="Proteomes" id="UP000676310"/>
    </source>
</evidence>
<feature type="domain" description="SAM-dependent methyltransferase TRM5/TYW2-type" evidence="4">
    <location>
        <begin position="285"/>
        <end position="601"/>
    </location>
</feature>
<dbReference type="AlphaFoldDB" id="A0A8J2N7F5"/>
<dbReference type="EC" id="2.5.1.114" evidence="1"/>
<feature type="region of interest" description="Disordered" evidence="3">
    <location>
        <begin position="120"/>
        <end position="145"/>
    </location>
</feature>
<dbReference type="GO" id="GO:0008175">
    <property type="term" value="F:tRNA methyltransferase activity"/>
    <property type="evidence" value="ECO:0007669"/>
    <property type="project" value="TreeGrafter"/>
</dbReference>
<reference evidence="5" key="1">
    <citation type="submission" date="2021-05" db="EMBL/GenBank/DDBJ databases">
        <authorList>
            <person name="Stam R."/>
        </authorList>
    </citation>
    <scope>NUCLEOTIDE SEQUENCE</scope>
    <source>
        <strain evidence="5">CS162</strain>
    </source>
</reference>
<dbReference type="EMBL" id="CAJRGZ010000019">
    <property type="protein sequence ID" value="CAG5163462.1"/>
    <property type="molecule type" value="Genomic_DNA"/>
</dbReference>
<dbReference type="GO" id="GO:0005737">
    <property type="term" value="C:cytoplasm"/>
    <property type="evidence" value="ECO:0007669"/>
    <property type="project" value="TreeGrafter"/>
</dbReference>
<dbReference type="PANTHER" id="PTHR23245">
    <property type="entry name" value="TRNA METHYLTRANSFERASE"/>
    <property type="match status" value="1"/>
</dbReference>
<accession>A0A8J2N7F5</accession>
<dbReference type="Gene3D" id="3.40.50.150">
    <property type="entry name" value="Vaccinia Virus protein VP39"/>
    <property type="match status" value="1"/>
</dbReference>
<dbReference type="InterPro" id="IPR029063">
    <property type="entry name" value="SAM-dependent_MTases_sf"/>
</dbReference>
<dbReference type="GO" id="GO:0030488">
    <property type="term" value="P:tRNA methylation"/>
    <property type="evidence" value="ECO:0007669"/>
    <property type="project" value="TreeGrafter"/>
</dbReference>
<dbReference type="GeneID" id="67018370"/>
<protein>
    <recommendedName>
        <fullName evidence="1">tRNA(Phe) (4-demethylwyosine(37)-C(7)) aminocarboxypropyltransferase</fullName>
        <ecNumber evidence="1">2.5.1.114</ecNumber>
    </recommendedName>
</protein>
<dbReference type="GO" id="GO:0102522">
    <property type="term" value="F:tRNA 4-demethylwyosine alpha-amino-alpha-carboxypropyltransferase activity"/>
    <property type="evidence" value="ECO:0007669"/>
    <property type="project" value="UniProtKB-EC"/>
</dbReference>
<gene>
    <name evidence="5" type="ORF">ALTATR162_LOCUS6477</name>
</gene>
<dbReference type="RefSeq" id="XP_043170034.1">
    <property type="nucleotide sequence ID" value="XM_043314099.1"/>
</dbReference>
<dbReference type="InterPro" id="IPR030382">
    <property type="entry name" value="MeTrfase_TRM5/TYW2"/>
</dbReference>
<evidence type="ECO:0000256" key="1">
    <source>
        <dbReference type="ARBA" id="ARBA00012265"/>
    </source>
</evidence>
<evidence type="ECO:0000313" key="5">
    <source>
        <dbReference type="EMBL" id="CAG5163462.1"/>
    </source>
</evidence>
<dbReference type="SUPFAM" id="SSF53335">
    <property type="entry name" value="S-adenosyl-L-methionine-dependent methyltransferases"/>
    <property type="match status" value="1"/>
</dbReference>
<name>A0A8J2N7F5_9PLEO</name>
<dbReference type="GO" id="GO:0031591">
    <property type="term" value="P:wybutosine biosynthetic process"/>
    <property type="evidence" value="ECO:0007669"/>
    <property type="project" value="TreeGrafter"/>
</dbReference>
<evidence type="ECO:0000256" key="3">
    <source>
        <dbReference type="SAM" id="MobiDB-lite"/>
    </source>
</evidence>
<dbReference type="OrthoDB" id="2387925at2759"/>
<dbReference type="PROSITE" id="PS51684">
    <property type="entry name" value="SAM_MT_TRM5_TYW2"/>
    <property type="match status" value="1"/>
</dbReference>
<comment type="catalytic activity">
    <reaction evidence="2">
        <text>4-demethylwyosine(37) in tRNA(Phe) + S-adenosyl-L-methionine = 4-demethyl-7-[(3S)-3-amino-3-carboxypropyl]wyosine(37) in tRNA(Phe) + S-methyl-5'-thioadenosine + H(+)</text>
        <dbReference type="Rhea" id="RHEA:36355"/>
        <dbReference type="Rhea" id="RHEA-COMP:10164"/>
        <dbReference type="Rhea" id="RHEA-COMP:10378"/>
        <dbReference type="ChEBI" id="CHEBI:15378"/>
        <dbReference type="ChEBI" id="CHEBI:17509"/>
        <dbReference type="ChEBI" id="CHEBI:59789"/>
        <dbReference type="ChEBI" id="CHEBI:64315"/>
        <dbReference type="ChEBI" id="CHEBI:73550"/>
        <dbReference type="EC" id="2.5.1.114"/>
    </reaction>
</comment>
<evidence type="ECO:0000259" key="4">
    <source>
        <dbReference type="PROSITE" id="PS51684"/>
    </source>
</evidence>
<sequence length="603" mass="66842">MEQFSNSRITLVVCEQYVKTVKQALERTGQLDRSHKITPESRNKEGQSILDSLIVSRHDADRPECVQSATGTPVITPEAMQAPPSSEQQTQFPTLQFDATSGQCVYPECLQDRVHHEDQVAAHQGSSHTAKVARGSGKRDGQRTGQQRMYIPTTIPYRLQVDGSAITLDQEHDNDLKLRVLHDLSLSALSGDISFTHHVPVTTSPLQRVHKNPIHKALKEALTAVLGMSLSSNALTVDALVSAFPDGYSVYKPMLLLPHNALSSAPWKRLIASHKVDSIKMRSVWQVMAEAVGATHVAINSPIPLSTSSTSASSPNTADKENILRSPVNLTPLYGDFGNTRTPQTISTPTATDFAKAIWVTTRQNGIWQTWAPLYTMFSRGNIREKKRILNLPSVTTGLDGTSAAVDLYAGIGYFAFSYRRSGEGLEKGIKQVLCWEINPWSVEGLRRGAEMNGWTCRVLKQEDMIRLRQMGPVDTSNLRSADFIVFQKSNEGADLDYSSLPSPRLPVRHINLGLLPSSKLSWRVAVAMLDRKRGGWIHVHENVGAKDVETMQKKLEMRFQELVYATDSVPGRKVSVTHVERVKMYAPGVVHCVFDVRVEGHI</sequence>
<comment type="caution">
    <text evidence="5">The sequence shown here is derived from an EMBL/GenBank/DDBJ whole genome shotgun (WGS) entry which is preliminary data.</text>
</comment>
<evidence type="ECO:0000256" key="2">
    <source>
        <dbReference type="ARBA" id="ARBA00049400"/>
    </source>
</evidence>
<organism evidence="5 6">
    <name type="scientific">Alternaria atra</name>
    <dbReference type="NCBI Taxonomy" id="119953"/>
    <lineage>
        <taxon>Eukaryota</taxon>
        <taxon>Fungi</taxon>
        <taxon>Dikarya</taxon>
        <taxon>Ascomycota</taxon>
        <taxon>Pezizomycotina</taxon>
        <taxon>Dothideomycetes</taxon>
        <taxon>Pleosporomycetidae</taxon>
        <taxon>Pleosporales</taxon>
        <taxon>Pleosporineae</taxon>
        <taxon>Pleosporaceae</taxon>
        <taxon>Alternaria</taxon>
        <taxon>Alternaria sect. Ulocladioides</taxon>
    </lineage>
</organism>
<proteinExistence type="predicted"/>
<dbReference type="Proteomes" id="UP000676310">
    <property type="component" value="Unassembled WGS sequence"/>
</dbReference>